<dbReference type="HAMAP" id="MF_01206">
    <property type="entry name" value="MsrP"/>
    <property type="match status" value="1"/>
</dbReference>
<dbReference type="Proteomes" id="UP001225378">
    <property type="component" value="Chromosome"/>
</dbReference>
<dbReference type="InterPro" id="IPR036374">
    <property type="entry name" value="OxRdtase_Mopterin-bd_sf"/>
</dbReference>
<dbReference type="InterPro" id="IPR022867">
    <property type="entry name" value="MsrP"/>
</dbReference>
<dbReference type="GO" id="GO:0046872">
    <property type="term" value="F:metal ion binding"/>
    <property type="evidence" value="ECO:0007669"/>
    <property type="project" value="UniProtKB-KW"/>
</dbReference>
<dbReference type="GO" id="GO:0030091">
    <property type="term" value="P:protein repair"/>
    <property type="evidence" value="ECO:0007669"/>
    <property type="project" value="UniProtKB-UniRule"/>
</dbReference>
<dbReference type="Gene3D" id="3.90.420.10">
    <property type="entry name" value="Oxidoreductase, molybdopterin-binding domain"/>
    <property type="match status" value="1"/>
</dbReference>
<dbReference type="GO" id="GO:0016672">
    <property type="term" value="F:oxidoreductase activity, acting on a sulfur group of donors, quinone or similar compound as acceptor"/>
    <property type="evidence" value="ECO:0007669"/>
    <property type="project" value="UniProtKB-UniRule"/>
</dbReference>
<accession>A0AAU7NVB3</accession>
<comment type="catalytic activity">
    <reaction evidence="5">
        <text>L-methionyl-[protein] + a quinone + H2O = L-methionyl-(S)-S-oxide-[protein] + a quinol</text>
        <dbReference type="Rhea" id="RHEA:51292"/>
        <dbReference type="Rhea" id="RHEA-COMP:12313"/>
        <dbReference type="Rhea" id="RHEA-COMP:12315"/>
        <dbReference type="ChEBI" id="CHEBI:15377"/>
        <dbReference type="ChEBI" id="CHEBI:16044"/>
        <dbReference type="ChEBI" id="CHEBI:24646"/>
        <dbReference type="ChEBI" id="CHEBI:44120"/>
        <dbReference type="ChEBI" id="CHEBI:132124"/>
    </reaction>
</comment>
<reference evidence="7 8" key="1">
    <citation type="journal article" date="2024" name="Microbiology">
        <title>Methylomarinum rosea sp. nov., a novel halophilic methanotrophic bacterium from the hypersaline Lake Elton.</title>
        <authorList>
            <person name="Suleimanov R.Z."/>
            <person name="Oshkin I.Y."/>
            <person name="Danilova O.V."/>
            <person name="Suzina N.E."/>
            <person name="Dedysh S.N."/>
        </authorList>
    </citation>
    <scope>NUCLEOTIDE SEQUENCE [LARGE SCALE GENOMIC DNA]</scope>
    <source>
        <strain evidence="7 8">Ch1-1</strain>
    </source>
</reference>
<comment type="catalytic activity">
    <reaction evidence="5">
        <text>L-methionyl-[protein] + a quinone + H2O = L-methionyl-(R)-S-oxide-[protein] + a quinol</text>
        <dbReference type="Rhea" id="RHEA:51296"/>
        <dbReference type="Rhea" id="RHEA-COMP:12313"/>
        <dbReference type="Rhea" id="RHEA-COMP:12314"/>
        <dbReference type="ChEBI" id="CHEBI:15377"/>
        <dbReference type="ChEBI" id="CHEBI:16044"/>
        <dbReference type="ChEBI" id="CHEBI:24646"/>
        <dbReference type="ChEBI" id="CHEBI:45764"/>
        <dbReference type="ChEBI" id="CHEBI:132124"/>
    </reaction>
</comment>
<dbReference type="PANTHER" id="PTHR43032">
    <property type="entry name" value="PROTEIN-METHIONINE-SULFOXIDE REDUCTASE"/>
    <property type="match status" value="1"/>
</dbReference>
<comment type="cofactor">
    <cofactor evidence="5">
        <name>Mo-molybdopterin</name>
        <dbReference type="ChEBI" id="CHEBI:71302"/>
    </cofactor>
    <text evidence="5">Binds 1 Mo-molybdopterin (Mo-MPT) cofactor per subunit.</text>
</comment>
<comment type="caution">
    <text evidence="5">Lacks conserved residue(s) required for the propagation of feature annotation.</text>
</comment>
<evidence type="ECO:0000256" key="1">
    <source>
        <dbReference type="ARBA" id="ARBA00022505"/>
    </source>
</evidence>
<dbReference type="SUPFAM" id="SSF56524">
    <property type="entry name" value="Oxidoreductase molybdopterin-binding domain"/>
    <property type="match status" value="1"/>
</dbReference>
<keyword evidence="8" id="KW-1185">Reference proteome</keyword>
<feature type="binding site" evidence="5">
    <location>
        <position position="215"/>
    </location>
    <ligand>
        <name>Mo-molybdopterin</name>
        <dbReference type="ChEBI" id="CHEBI:71302"/>
    </ligand>
</feature>
<evidence type="ECO:0000313" key="8">
    <source>
        <dbReference type="Proteomes" id="UP001225378"/>
    </source>
</evidence>
<organism evidence="7 8">
    <name type="scientific">Methylomarinum roseum</name>
    <dbReference type="NCBI Taxonomy" id="3067653"/>
    <lineage>
        <taxon>Bacteria</taxon>
        <taxon>Pseudomonadati</taxon>
        <taxon>Pseudomonadota</taxon>
        <taxon>Gammaproteobacteria</taxon>
        <taxon>Methylococcales</taxon>
        <taxon>Methylococcaceae</taxon>
        <taxon>Methylomarinum</taxon>
    </lineage>
</organism>
<comment type="subunit">
    <text evidence="5">Heterodimer of a catalytic subunit (MsrP) and a heme-binding subunit (MsrQ).</text>
</comment>
<comment type="similarity">
    <text evidence="5">Belongs to the MsrP family.</text>
</comment>
<dbReference type="EMBL" id="CP157743">
    <property type="protein sequence ID" value="XBS20904.1"/>
    <property type="molecule type" value="Genomic_DNA"/>
</dbReference>
<feature type="binding site" evidence="5">
    <location>
        <position position="220"/>
    </location>
    <ligand>
        <name>Mo-molybdopterin</name>
        <dbReference type="ChEBI" id="CHEBI:71302"/>
    </ligand>
</feature>
<keyword evidence="1 5" id="KW-0500">Molybdenum</keyword>
<dbReference type="NCBIfam" id="NF003767">
    <property type="entry name" value="PRK05363.1"/>
    <property type="match status" value="1"/>
</dbReference>
<feature type="binding site" evidence="5">
    <location>
        <position position="167"/>
    </location>
    <ligand>
        <name>Mo-molybdopterin</name>
        <dbReference type="ChEBI" id="CHEBI:71302"/>
    </ligand>
</feature>
<comment type="function">
    <text evidence="5">Part of the MsrPQ system that repairs oxidized periplasmic proteins containing methionine sulfoxide residues (Met-O), using respiratory chain electrons. Thus protects these proteins from oxidative-stress damage caused by reactive species of oxygen and chlorine generated by the host defense mechanisms. MsrPQ is essential for the maintenance of envelope integrity under bleach stress, rescuing a wide series of structurally unrelated periplasmic proteins from methionine oxidation. The catalytic subunit MsrP is non-stereospecific, being able to reduce both (R-) and (S-) diastereoisomers of methionine sulfoxide.</text>
</comment>
<dbReference type="PANTHER" id="PTHR43032:SF3">
    <property type="entry name" value="PROTEIN-METHIONINE-SULFOXIDE REDUCTASE CATALYTIC SUBUNIT MSRP"/>
    <property type="match status" value="1"/>
</dbReference>
<evidence type="ECO:0000313" key="7">
    <source>
        <dbReference type="EMBL" id="XBS20904.1"/>
    </source>
</evidence>
<gene>
    <name evidence="5 7" type="primary">msrP</name>
    <name evidence="7" type="ORF">Q9L42_001930</name>
</gene>
<evidence type="ECO:0000256" key="5">
    <source>
        <dbReference type="HAMAP-Rule" id="MF_01206"/>
    </source>
</evidence>
<dbReference type="RefSeq" id="WP_349431796.1">
    <property type="nucleotide sequence ID" value="NZ_CP157743.1"/>
</dbReference>
<feature type="binding site" evidence="5">
    <location>
        <begin position="77"/>
        <end position="78"/>
    </location>
    <ligand>
        <name>Mo-molybdopterin</name>
        <dbReference type="ChEBI" id="CHEBI:71302"/>
    </ligand>
</feature>
<protein>
    <recommendedName>
        <fullName evidence="5">Protein-methionine-sulfoxide reductase catalytic subunit MsrP</fullName>
        <ecNumber evidence="5">1.8.5.-</ecNumber>
    </recommendedName>
</protein>
<evidence type="ECO:0000256" key="4">
    <source>
        <dbReference type="ARBA" id="ARBA00023002"/>
    </source>
</evidence>
<name>A0AAU7NVB3_9GAMM</name>
<dbReference type="EC" id="1.8.5.-" evidence="5"/>
<proteinExistence type="inferred from homology"/>
<dbReference type="AlphaFoldDB" id="A0AAU7NVB3"/>
<keyword evidence="3 5" id="KW-0732">Signal</keyword>
<dbReference type="InterPro" id="IPR000572">
    <property type="entry name" value="OxRdtase_Mopterin-bd_dom"/>
</dbReference>
<evidence type="ECO:0000256" key="3">
    <source>
        <dbReference type="ARBA" id="ARBA00022729"/>
    </source>
</evidence>
<dbReference type="KEGG" id="mech:Q9L42_001930"/>
<sequence length="314" mass="35885">MLIKESPNIASSEITDQSVFKARRQIIKAAMGISVASMLPNSVSATDKRYQNIPVGPYSQDLQVTDFEDVSHYTNYYEFTTNKTDATVLAQGLQTSPWQVKIDGEVDKPGIYNLEDILKDNPLQQRIYRFRCVEAWSMVVPWIGFPLGELLKKFQPTSRAKFVEFTTLYNPRVMIGQGGDSLPWPYREGLRIDEAMHPLTLLATGMYDQELPKQNGAPLRLVVPWKYGFKSIKAIVRIRLLESMPATAWNQRAPGEYGFYANVNPEVPHPRWSQARERMLGASIFTPKRRTEKFNGYGEQVAALYRGMDLKKFF</sequence>
<evidence type="ECO:0000259" key="6">
    <source>
        <dbReference type="Pfam" id="PF00174"/>
    </source>
</evidence>
<feature type="binding site" evidence="5">
    <location>
        <begin position="231"/>
        <end position="233"/>
    </location>
    <ligand>
        <name>Mo-molybdopterin</name>
        <dbReference type="ChEBI" id="CHEBI:71302"/>
    </ligand>
</feature>
<dbReference type="GO" id="GO:0043546">
    <property type="term" value="F:molybdopterin cofactor binding"/>
    <property type="evidence" value="ECO:0007669"/>
    <property type="project" value="UniProtKB-UniRule"/>
</dbReference>
<keyword evidence="2 5" id="KW-0479">Metal-binding</keyword>
<feature type="binding site" evidence="5">
    <location>
        <position position="132"/>
    </location>
    <ligand>
        <name>Mo-molybdopterin</name>
        <dbReference type="ChEBI" id="CHEBI:71302"/>
    </ligand>
    <ligandPart>
        <name>Mo</name>
        <dbReference type="ChEBI" id="CHEBI:28685"/>
    </ligandPart>
</feature>
<keyword evidence="4 5" id="KW-0560">Oxidoreductase</keyword>
<feature type="domain" description="Oxidoreductase molybdopterin-binding" evidence="6">
    <location>
        <begin position="94"/>
        <end position="249"/>
    </location>
</feature>
<evidence type="ECO:0000256" key="2">
    <source>
        <dbReference type="ARBA" id="ARBA00022723"/>
    </source>
</evidence>
<dbReference type="Pfam" id="PF00174">
    <property type="entry name" value="Oxidored_molyb"/>
    <property type="match status" value="1"/>
</dbReference>